<proteinExistence type="predicted"/>
<protein>
    <submittedName>
        <fullName evidence="1">Uncharacterized protein</fullName>
    </submittedName>
</protein>
<reference evidence="1" key="2">
    <citation type="journal article" date="2015" name="Data Brief">
        <title>Shoot transcriptome of the giant reed, Arundo donax.</title>
        <authorList>
            <person name="Barrero R.A."/>
            <person name="Guerrero F.D."/>
            <person name="Moolhuijzen P."/>
            <person name="Goolsby J.A."/>
            <person name="Tidwell J."/>
            <person name="Bellgard S.E."/>
            <person name="Bellgard M.I."/>
        </authorList>
    </citation>
    <scope>NUCLEOTIDE SEQUENCE</scope>
    <source>
        <tissue evidence="1">Shoot tissue taken approximately 20 cm above the soil surface</tissue>
    </source>
</reference>
<name>A0A0A9A2S1_ARUDO</name>
<dbReference type="AlphaFoldDB" id="A0A0A9A2S1"/>
<reference evidence="1" key="1">
    <citation type="submission" date="2014-09" db="EMBL/GenBank/DDBJ databases">
        <authorList>
            <person name="Magalhaes I.L.F."/>
            <person name="Oliveira U."/>
            <person name="Santos F.R."/>
            <person name="Vidigal T.H.D.A."/>
            <person name="Brescovit A.D."/>
            <person name="Santos A.J."/>
        </authorList>
    </citation>
    <scope>NUCLEOTIDE SEQUENCE</scope>
    <source>
        <tissue evidence="1">Shoot tissue taken approximately 20 cm above the soil surface</tissue>
    </source>
</reference>
<accession>A0A0A9A2S1</accession>
<evidence type="ECO:0000313" key="1">
    <source>
        <dbReference type="EMBL" id="JAD44233.1"/>
    </source>
</evidence>
<dbReference type="EMBL" id="GBRH01253662">
    <property type="protein sequence ID" value="JAD44233.1"/>
    <property type="molecule type" value="Transcribed_RNA"/>
</dbReference>
<organism evidence="1">
    <name type="scientific">Arundo donax</name>
    <name type="common">Giant reed</name>
    <name type="synonym">Donax arundinaceus</name>
    <dbReference type="NCBI Taxonomy" id="35708"/>
    <lineage>
        <taxon>Eukaryota</taxon>
        <taxon>Viridiplantae</taxon>
        <taxon>Streptophyta</taxon>
        <taxon>Embryophyta</taxon>
        <taxon>Tracheophyta</taxon>
        <taxon>Spermatophyta</taxon>
        <taxon>Magnoliopsida</taxon>
        <taxon>Liliopsida</taxon>
        <taxon>Poales</taxon>
        <taxon>Poaceae</taxon>
        <taxon>PACMAD clade</taxon>
        <taxon>Arundinoideae</taxon>
        <taxon>Arundineae</taxon>
        <taxon>Arundo</taxon>
    </lineage>
</organism>
<sequence>MTILLSVSRSLSITLVVLSPADDLCSSKAI</sequence>